<sequence>MIEENAIVAKIEHNQVWVESKPKQGCGGCLQKSSCSTSVLDKFIKKRSIAVDCDIELKTGDEVVIGISEGILIKASLLLYMLPLVVMVLSGAVAEAFLPSGYEYADLVIAGTAISALLLSLWAISKLQQSFFYTFFSRPVVIRRSTD</sequence>
<dbReference type="PIRSF" id="PIRSF004923">
    <property type="entry name" value="RseC"/>
    <property type="match status" value="1"/>
</dbReference>
<evidence type="ECO:0000313" key="3">
    <source>
        <dbReference type="Proteomes" id="UP000305881"/>
    </source>
</evidence>
<accession>A0A4P9UWT1</accession>
<proteinExistence type="predicted"/>
<dbReference type="EMBL" id="CP035467">
    <property type="protein sequence ID" value="QCW84236.1"/>
    <property type="molecule type" value="Genomic_DNA"/>
</dbReference>
<keyword evidence="3" id="KW-1185">Reference proteome</keyword>
<protein>
    <submittedName>
        <fullName evidence="2">Fis family transcriptional regulator</fullName>
    </submittedName>
</protein>
<dbReference type="PANTHER" id="PTHR35867">
    <property type="entry name" value="PROTEIN RSEC"/>
    <property type="match status" value="1"/>
</dbReference>
<reference evidence="3" key="1">
    <citation type="journal article" date="2019" name="J. Bacteriol.">
        <title>A Mutagenic Screen Identifies a TonB-Dependent Receptor Required for the Lanthanide Metal Switch in the Type I Methanotroph 'Methylotuvimicrobium buryatense' 5GB1C.</title>
        <authorList>
            <person name="Groom J.D."/>
            <person name="Ford S.M."/>
            <person name="Pesesky M.W."/>
            <person name="Lidstrom M.E."/>
        </authorList>
    </citation>
    <scope>NUCLEOTIDE SEQUENCE [LARGE SCALE GENOMIC DNA]</scope>
    <source>
        <strain evidence="3">5GB1C</strain>
    </source>
</reference>
<dbReference type="OrthoDB" id="9795854at2"/>
<evidence type="ECO:0000313" key="2">
    <source>
        <dbReference type="EMBL" id="QCW84236.1"/>
    </source>
</evidence>
<dbReference type="InterPro" id="IPR007359">
    <property type="entry name" value="SigmaE_reg_RseC_MucC"/>
</dbReference>
<keyword evidence="1" id="KW-0812">Transmembrane</keyword>
<dbReference type="PANTHER" id="PTHR35867:SF1">
    <property type="entry name" value="PROTEIN RSEC"/>
    <property type="match status" value="1"/>
</dbReference>
<dbReference type="KEGG" id="mbur:EQU24_19855"/>
<dbReference type="STRING" id="675511.GCA_000341735_03466"/>
<gene>
    <name evidence="2" type="ORF">EQU24_19855</name>
</gene>
<keyword evidence="1" id="KW-0472">Membrane</keyword>
<dbReference type="Pfam" id="PF04246">
    <property type="entry name" value="RseC_MucC"/>
    <property type="match status" value="1"/>
</dbReference>
<keyword evidence="1" id="KW-1133">Transmembrane helix</keyword>
<evidence type="ECO:0000256" key="1">
    <source>
        <dbReference type="SAM" id="Phobius"/>
    </source>
</evidence>
<name>A0A4P9UWT1_METBY</name>
<dbReference type="RefSeq" id="WP_017841886.1">
    <property type="nucleotide sequence ID" value="NZ_CP035467.1"/>
</dbReference>
<organism evidence="2 3">
    <name type="scientific">Methylotuvimicrobium buryatense</name>
    <name type="common">Methylomicrobium buryatense</name>
    <dbReference type="NCBI Taxonomy" id="95641"/>
    <lineage>
        <taxon>Bacteria</taxon>
        <taxon>Pseudomonadati</taxon>
        <taxon>Pseudomonadota</taxon>
        <taxon>Gammaproteobacteria</taxon>
        <taxon>Methylococcales</taxon>
        <taxon>Methylococcaceae</taxon>
        <taxon>Methylotuvimicrobium</taxon>
    </lineage>
</organism>
<feature type="transmembrane region" description="Helical" evidence="1">
    <location>
        <begin position="77"/>
        <end position="98"/>
    </location>
</feature>
<dbReference type="InterPro" id="IPR026268">
    <property type="entry name" value="RseC"/>
</dbReference>
<feature type="transmembrane region" description="Helical" evidence="1">
    <location>
        <begin position="104"/>
        <end position="124"/>
    </location>
</feature>
<dbReference type="Proteomes" id="UP000305881">
    <property type="component" value="Chromosome"/>
</dbReference>
<dbReference type="AlphaFoldDB" id="A0A4P9UWT1"/>